<dbReference type="EMBL" id="KV425940">
    <property type="protein sequence ID" value="KZV96634.1"/>
    <property type="molecule type" value="Genomic_DNA"/>
</dbReference>
<dbReference type="GO" id="GO:0016705">
    <property type="term" value="F:oxidoreductase activity, acting on paired donors, with incorporation or reduction of molecular oxygen"/>
    <property type="evidence" value="ECO:0007669"/>
    <property type="project" value="InterPro"/>
</dbReference>
<sequence>MSIASRDDLLRALESVPWTQVALGGAGAYTAYSVGSFVYDYWRKSRSPLRDLPHPKEPANWIFGHLRVMFSSENNEIQERWVEELGETFAMRTLFGKYQLVTTDTRANTHVLFASHVFQKSELTRRATKRFLGEGVLMTEGAQHRDQRRLLNPAFGFSHVRDMTEIFLEKGAQLREIWYNKCIEAGGSVKLNALHWMSKATLDAIGKAGFDYEFGTLNETGETNELAEAFEQVFRTDFTVYQQMRVMMNDRFPLLRAIAPGERAKLTDASKRKMDEVGMQIVQEKKAALLAELGGSAEKIEKNALAGNDLITLLLRANLAADADMRLSDEEVLAQIPTFLVAGHETTSNSTTWAMYSLARNPAAQKKLRDEILAVPTDTPSLDMLNALTYLDQVAREVLRLHTVVSFIQREAMMDDLIPLGKPIVDRNGKTITHIKVQKGDQVMVPIWLINRSKSIWGPDADQFRPERWENPPQEASSIPGIAPNLMTFIGGPRSCIGFRFAIAEMKALIFHIVRGFEFKLAVDPSELWSRTGVLMRPQLRSNNSVELPVILTPVA</sequence>
<dbReference type="PANTHER" id="PTHR24305">
    <property type="entry name" value="CYTOCHROME P450"/>
    <property type="match status" value="1"/>
</dbReference>
<evidence type="ECO:0000256" key="1">
    <source>
        <dbReference type="ARBA" id="ARBA00001971"/>
    </source>
</evidence>
<dbReference type="InterPro" id="IPR050121">
    <property type="entry name" value="Cytochrome_P450_monoxygenase"/>
</dbReference>
<keyword evidence="6" id="KW-0560">Oxidoreductase</keyword>
<evidence type="ECO:0000256" key="3">
    <source>
        <dbReference type="ARBA" id="ARBA00010617"/>
    </source>
</evidence>
<dbReference type="GO" id="GO:0020037">
    <property type="term" value="F:heme binding"/>
    <property type="evidence" value="ECO:0007669"/>
    <property type="project" value="InterPro"/>
</dbReference>
<protein>
    <submittedName>
        <fullName evidence="10">Cytochrome P450</fullName>
    </submittedName>
</protein>
<comment type="similarity">
    <text evidence="3">Belongs to the cytochrome P450 family.</text>
</comment>
<dbReference type="PRINTS" id="PR00385">
    <property type="entry name" value="P450"/>
</dbReference>
<feature type="binding site" description="axial binding residue" evidence="9">
    <location>
        <position position="496"/>
    </location>
    <ligand>
        <name>heme</name>
        <dbReference type="ChEBI" id="CHEBI:30413"/>
    </ligand>
    <ligandPart>
        <name>Fe</name>
        <dbReference type="ChEBI" id="CHEBI:18248"/>
    </ligandPart>
</feature>
<evidence type="ECO:0000256" key="5">
    <source>
        <dbReference type="ARBA" id="ARBA00022723"/>
    </source>
</evidence>
<evidence type="ECO:0000313" key="10">
    <source>
        <dbReference type="EMBL" id="KZV96634.1"/>
    </source>
</evidence>
<dbReference type="PRINTS" id="PR00463">
    <property type="entry name" value="EP450I"/>
</dbReference>
<keyword evidence="7 9" id="KW-0408">Iron</keyword>
<evidence type="ECO:0000256" key="4">
    <source>
        <dbReference type="ARBA" id="ARBA00022617"/>
    </source>
</evidence>
<reference evidence="10 11" key="1">
    <citation type="journal article" date="2016" name="Mol. Biol. Evol.">
        <title>Comparative Genomics of Early-Diverging Mushroom-Forming Fungi Provides Insights into the Origins of Lignocellulose Decay Capabilities.</title>
        <authorList>
            <person name="Nagy L.G."/>
            <person name="Riley R."/>
            <person name="Tritt A."/>
            <person name="Adam C."/>
            <person name="Daum C."/>
            <person name="Floudas D."/>
            <person name="Sun H."/>
            <person name="Yadav J.S."/>
            <person name="Pangilinan J."/>
            <person name="Larsson K.H."/>
            <person name="Matsuura K."/>
            <person name="Barry K."/>
            <person name="Labutti K."/>
            <person name="Kuo R."/>
            <person name="Ohm R.A."/>
            <person name="Bhattacharya S.S."/>
            <person name="Shirouzu T."/>
            <person name="Yoshinaga Y."/>
            <person name="Martin F.M."/>
            <person name="Grigoriev I.V."/>
            <person name="Hibbett D.S."/>
        </authorList>
    </citation>
    <scope>NUCLEOTIDE SEQUENCE [LARGE SCALE GENOMIC DNA]</scope>
    <source>
        <strain evidence="10 11">HHB12029</strain>
    </source>
</reference>
<accession>A0A165KP06</accession>
<evidence type="ECO:0000313" key="11">
    <source>
        <dbReference type="Proteomes" id="UP000077266"/>
    </source>
</evidence>
<name>A0A165KP06_EXIGL</name>
<evidence type="ECO:0000256" key="7">
    <source>
        <dbReference type="ARBA" id="ARBA00023004"/>
    </source>
</evidence>
<dbReference type="STRING" id="1314781.A0A165KP06"/>
<dbReference type="GO" id="GO:0005506">
    <property type="term" value="F:iron ion binding"/>
    <property type="evidence" value="ECO:0007669"/>
    <property type="project" value="InterPro"/>
</dbReference>
<evidence type="ECO:0000256" key="8">
    <source>
        <dbReference type="ARBA" id="ARBA00023033"/>
    </source>
</evidence>
<keyword evidence="4 9" id="KW-0349">Heme</keyword>
<evidence type="ECO:0000256" key="9">
    <source>
        <dbReference type="PIRSR" id="PIRSR602401-1"/>
    </source>
</evidence>
<dbReference type="InterPro" id="IPR001128">
    <property type="entry name" value="Cyt_P450"/>
</dbReference>
<dbReference type="SUPFAM" id="SSF48264">
    <property type="entry name" value="Cytochrome P450"/>
    <property type="match status" value="1"/>
</dbReference>
<evidence type="ECO:0000256" key="2">
    <source>
        <dbReference type="ARBA" id="ARBA00005179"/>
    </source>
</evidence>
<comment type="pathway">
    <text evidence="2">Secondary metabolite biosynthesis.</text>
</comment>
<gene>
    <name evidence="10" type="ORF">EXIGLDRAFT_732666</name>
</gene>
<dbReference type="Pfam" id="PF00067">
    <property type="entry name" value="p450"/>
    <property type="match status" value="1"/>
</dbReference>
<keyword evidence="5 9" id="KW-0479">Metal-binding</keyword>
<dbReference type="Proteomes" id="UP000077266">
    <property type="component" value="Unassembled WGS sequence"/>
</dbReference>
<dbReference type="GO" id="GO:0004497">
    <property type="term" value="F:monooxygenase activity"/>
    <property type="evidence" value="ECO:0007669"/>
    <property type="project" value="UniProtKB-KW"/>
</dbReference>
<dbReference type="InterPro" id="IPR036396">
    <property type="entry name" value="Cyt_P450_sf"/>
</dbReference>
<organism evidence="10 11">
    <name type="scientific">Exidia glandulosa HHB12029</name>
    <dbReference type="NCBI Taxonomy" id="1314781"/>
    <lineage>
        <taxon>Eukaryota</taxon>
        <taxon>Fungi</taxon>
        <taxon>Dikarya</taxon>
        <taxon>Basidiomycota</taxon>
        <taxon>Agaricomycotina</taxon>
        <taxon>Agaricomycetes</taxon>
        <taxon>Auriculariales</taxon>
        <taxon>Exidiaceae</taxon>
        <taxon>Exidia</taxon>
    </lineage>
</organism>
<dbReference type="OrthoDB" id="1470350at2759"/>
<dbReference type="PANTHER" id="PTHR24305:SF166">
    <property type="entry name" value="CYTOCHROME P450 12A4, MITOCHONDRIAL-RELATED"/>
    <property type="match status" value="1"/>
</dbReference>
<evidence type="ECO:0000256" key="6">
    <source>
        <dbReference type="ARBA" id="ARBA00023002"/>
    </source>
</evidence>
<proteinExistence type="inferred from homology"/>
<dbReference type="CDD" id="cd11069">
    <property type="entry name" value="CYP_FUM15-like"/>
    <property type="match status" value="1"/>
</dbReference>
<dbReference type="AlphaFoldDB" id="A0A165KP06"/>
<comment type="cofactor">
    <cofactor evidence="1 9">
        <name>heme</name>
        <dbReference type="ChEBI" id="CHEBI:30413"/>
    </cofactor>
</comment>
<keyword evidence="11" id="KW-1185">Reference proteome</keyword>
<dbReference type="InterPro" id="IPR002401">
    <property type="entry name" value="Cyt_P450_E_grp-I"/>
</dbReference>
<dbReference type="Gene3D" id="1.10.630.10">
    <property type="entry name" value="Cytochrome P450"/>
    <property type="match status" value="1"/>
</dbReference>
<keyword evidence="8" id="KW-0503">Monooxygenase</keyword>
<dbReference type="InParanoid" id="A0A165KP06"/>